<organism evidence="3 4">
    <name type="scientific">Phytophthora oleae</name>
    <dbReference type="NCBI Taxonomy" id="2107226"/>
    <lineage>
        <taxon>Eukaryota</taxon>
        <taxon>Sar</taxon>
        <taxon>Stramenopiles</taxon>
        <taxon>Oomycota</taxon>
        <taxon>Peronosporomycetes</taxon>
        <taxon>Peronosporales</taxon>
        <taxon>Peronosporaceae</taxon>
        <taxon>Phytophthora</taxon>
    </lineage>
</organism>
<feature type="compositionally biased region" description="Basic and acidic residues" evidence="2">
    <location>
        <begin position="902"/>
        <end position="911"/>
    </location>
</feature>
<evidence type="ECO:0000313" key="3">
    <source>
        <dbReference type="EMBL" id="KAL3662479.1"/>
    </source>
</evidence>
<feature type="coiled-coil region" evidence="1">
    <location>
        <begin position="660"/>
        <end position="776"/>
    </location>
</feature>
<evidence type="ECO:0000256" key="2">
    <source>
        <dbReference type="SAM" id="MobiDB-lite"/>
    </source>
</evidence>
<feature type="compositionally biased region" description="Low complexity" evidence="2">
    <location>
        <begin position="1042"/>
        <end position="1055"/>
    </location>
</feature>
<reference evidence="3 4" key="1">
    <citation type="submission" date="2024-09" db="EMBL/GenBank/DDBJ databases">
        <title>Genome sequencing and assembly of Phytophthora oleae, isolate VK10A, causative agent of rot of olive drupes.</title>
        <authorList>
            <person name="Conti Taguali S."/>
            <person name="Riolo M."/>
            <person name="La Spada F."/>
            <person name="Cacciola S.O."/>
            <person name="Dionisio G."/>
        </authorList>
    </citation>
    <scope>NUCLEOTIDE SEQUENCE [LARGE SCALE GENOMIC DNA]</scope>
    <source>
        <strain evidence="3 4">VK10A</strain>
    </source>
</reference>
<feature type="region of interest" description="Disordered" evidence="2">
    <location>
        <begin position="131"/>
        <end position="150"/>
    </location>
</feature>
<feature type="region of interest" description="Disordered" evidence="2">
    <location>
        <begin position="1005"/>
        <end position="1058"/>
    </location>
</feature>
<protein>
    <recommendedName>
        <fullName evidence="5">TPX2 C-terminal domain-containing protein</fullName>
    </recommendedName>
</protein>
<dbReference type="EMBL" id="JBIMZQ010000031">
    <property type="protein sequence ID" value="KAL3662479.1"/>
    <property type="molecule type" value="Genomic_DNA"/>
</dbReference>
<feature type="region of interest" description="Disordered" evidence="2">
    <location>
        <begin position="832"/>
        <end position="858"/>
    </location>
</feature>
<evidence type="ECO:0008006" key="5">
    <source>
        <dbReference type="Google" id="ProtNLM"/>
    </source>
</evidence>
<feature type="region of interest" description="Disordered" evidence="2">
    <location>
        <begin position="1"/>
        <end position="56"/>
    </location>
</feature>
<proteinExistence type="predicted"/>
<comment type="caution">
    <text evidence="3">The sequence shown here is derived from an EMBL/GenBank/DDBJ whole genome shotgun (WGS) entry which is preliminary data.</text>
</comment>
<evidence type="ECO:0000256" key="1">
    <source>
        <dbReference type="SAM" id="Coils"/>
    </source>
</evidence>
<feature type="compositionally biased region" description="Low complexity" evidence="2">
    <location>
        <begin position="1102"/>
        <end position="1112"/>
    </location>
</feature>
<dbReference type="PANTHER" id="PTHR37028:SF4">
    <property type="entry name" value="ALMS MOTIF DOMAIN-CONTAINING PROTEIN"/>
    <property type="match status" value="1"/>
</dbReference>
<feature type="compositionally biased region" description="Basic residues" evidence="2">
    <location>
        <begin position="26"/>
        <end position="36"/>
    </location>
</feature>
<dbReference type="Proteomes" id="UP001632037">
    <property type="component" value="Unassembled WGS sequence"/>
</dbReference>
<feature type="compositionally biased region" description="Low complexity" evidence="2">
    <location>
        <begin position="524"/>
        <end position="533"/>
    </location>
</feature>
<feature type="region of interest" description="Disordered" evidence="2">
    <location>
        <begin position="1075"/>
        <end position="1112"/>
    </location>
</feature>
<feature type="compositionally biased region" description="Acidic residues" evidence="2">
    <location>
        <begin position="42"/>
        <end position="52"/>
    </location>
</feature>
<accession>A0ABD3FBS9</accession>
<feature type="compositionally biased region" description="Basic and acidic residues" evidence="2">
    <location>
        <begin position="497"/>
        <end position="519"/>
    </location>
</feature>
<feature type="region of interest" description="Disordered" evidence="2">
    <location>
        <begin position="370"/>
        <end position="607"/>
    </location>
</feature>
<dbReference type="AlphaFoldDB" id="A0ABD3FBS9"/>
<keyword evidence="4" id="KW-1185">Reference proteome</keyword>
<evidence type="ECO:0000313" key="4">
    <source>
        <dbReference type="Proteomes" id="UP001632037"/>
    </source>
</evidence>
<name>A0ABD3FBS9_9STRA</name>
<feature type="compositionally biased region" description="Polar residues" evidence="2">
    <location>
        <begin position="383"/>
        <end position="392"/>
    </location>
</feature>
<gene>
    <name evidence="3" type="ORF">V7S43_012334</name>
</gene>
<dbReference type="PANTHER" id="PTHR37028">
    <property type="entry name" value="UNNAMED PRODUCT-RELATED"/>
    <property type="match status" value="1"/>
</dbReference>
<feature type="compositionally biased region" description="Basic and acidic residues" evidence="2">
    <location>
        <begin position="447"/>
        <end position="462"/>
    </location>
</feature>
<keyword evidence="1" id="KW-0175">Coiled coil</keyword>
<feature type="region of interest" description="Disordered" evidence="2">
    <location>
        <begin position="881"/>
        <end position="911"/>
    </location>
</feature>
<feature type="compositionally biased region" description="Polar residues" evidence="2">
    <location>
        <begin position="1080"/>
        <end position="1101"/>
    </location>
</feature>
<sequence length="1149" mass="126067">MAQETEPVAAPTTGAVEASPLESPSPKRRNRKKNRRGSTTGAEDDADGDEQETAVTVSPCVAPMGDVATADLISLPSPVAAVTTSIGDVFATLETTGMEQAMGELALTQDKMTVDTQVETTVKEDGLLKLPIHPSSGRIPRTPPSTPEPFLMHSPEKEQSKVAPLSPGLLSTVVETPADVEVAISAPSTETQVDEASSAQQEAAPVEDVATVEQVPDMVVEQEASVLSSSLAEMSLTNGSAFNGVFVEPEKPVETLEDIDVAVTFNEQPQSPVADDNVVVPLSLEANVNTISISSLSIDETTVPSAEATSPETASPIAPPSLMKTLEAAESMKTMEAAEPIPVVTLFTPEPAATETPKVIEPTVLEPVQAKVSKSTEEPTPAPTNGKNNTPPELSLFPRRNKRKGDSPETKLHTTANSSSLFAKARPVQPSSTNGDTSKAVPTDSLFESKLRPTKRKGDVSDVKPPPAPATIAAVPKEIRPKRLVARSNSGSTLHKAKTDPEAKLKSEVVARPVHDRKMTNPTASSIARASAAEARKALMKSAAAKKTPARQPMRTATATKSVIPAPTVPSAVEKSVIPPPAPAAVIDTDDSQRNVKRRLNATEAEAASRRLYEDAREAKARKDARRAELQETYTFAPQVNNFKRRTAPGEIEDPNRDRFSRLHAQAKELQEKKRGLQQQHEREGCTFAPTISARAKRLAQPGSGPRYENLYKNAQEIKQKREEKLLEKARTTEEQCPFKPKITASKSLVKTKPLYDSEREKQKRLVREQKKIEAEISKCTFKPKVSAKRMKSKAEGASDAVEAVPDVNPYNRLYQASIDRTERLQKLRQVRDEEEMAQAPFQPKITTRSRVLKAKAKTKEPFHKRLYNKDYMKRLDTEREQRRLEDEQQFSFKPEINEPPEEIKAKVNERASPRKTIFERLYDEKDKMKEKIEMSEELRLQKEMAECTFRPQIEADAVQGNGESAPPVWERLLSYDKAQVIEEREKMKEQLEMQECTFKPEVKSPDTLLMKNSQPNNVFDRLTASGSNSPLDPTRASFITQRPSSSPGRQSPDSKGVSIGRLIKLTKFSLPTERKKVSRANSISQPSSVNKLALQRSTSFSGPKSAASSPTSTADILSTLAGSRQVDATVTENYQSWSAELDAKLRHL</sequence>